<keyword evidence="1" id="KW-0472">Membrane</keyword>
<dbReference type="Pfam" id="PF09997">
    <property type="entry name" value="DUF2238"/>
    <property type="match status" value="1"/>
</dbReference>
<dbReference type="EMBL" id="DXFX01000071">
    <property type="protein sequence ID" value="HIX07942.1"/>
    <property type="molecule type" value="Genomic_DNA"/>
</dbReference>
<evidence type="ECO:0000313" key="2">
    <source>
        <dbReference type="EMBL" id="HIX07942.1"/>
    </source>
</evidence>
<organism evidence="2 3">
    <name type="scientific">Candidatus Borkfalkia faecipullorum</name>
    <dbReference type="NCBI Taxonomy" id="2838510"/>
    <lineage>
        <taxon>Bacteria</taxon>
        <taxon>Bacillati</taxon>
        <taxon>Bacillota</taxon>
        <taxon>Clostridia</taxon>
        <taxon>Christensenellales</taxon>
        <taxon>Christensenellaceae</taxon>
        <taxon>Candidatus Borkfalkia</taxon>
    </lineage>
</organism>
<reference evidence="2" key="1">
    <citation type="journal article" date="2021" name="PeerJ">
        <title>Extensive microbial diversity within the chicken gut microbiome revealed by metagenomics and culture.</title>
        <authorList>
            <person name="Gilroy R."/>
            <person name="Ravi A."/>
            <person name="Getino M."/>
            <person name="Pursley I."/>
            <person name="Horton D.L."/>
            <person name="Alikhan N.F."/>
            <person name="Baker D."/>
            <person name="Gharbi K."/>
            <person name="Hall N."/>
            <person name="Watson M."/>
            <person name="Adriaenssens E.M."/>
            <person name="Foster-Nyarko E."/>
            <person name="Jarju S."/>
            <person name="Secka A."/>
            <person name="Antonio M."/>
            <person name="Oren A."/>
            <person name="Chaudhuri R.R."/>
            <person name="La Ragione R."/>
            <person name="Hildebrand F."/>
            <person name="Pallen M.J."/>
        </authorList>
    </citation>
    <scope>NUCLEOTIDE SEQUENCE</scope>
    <source>
        <strain evidence="2">811</strain>
    </source>
</reference>
<sequence>MNRGFLTVTKERLKSDPAACVIFAAFAAFEIFSGIWFAAHAEARNAALSFAYLLILPAALLAEWLLRIRFPALFHLLLFVLAAGGVLGSCYDLYTVLPSFDELLHGISGILFCAVGFTLFRRILGEDGSKKTFFACLLAGVLFSLAIAVLWEMFEYAAYAFAGIDMQEDMIVDGFSSYLLSGSHNQTVTIDGITQTIIYYGDGQTYVIEGYLDIGMYDTLNDMLVCTIGCFLFALLLLPDRVLGGKLKDLLIGRPTEKKAE</sequence>
<accession>A0A9D1V859</accession>
<feature type="transmembrane region" description="Helical" evidence="1">
    <location>
        <begin position="73"/>
        <end position="97"/>
    </location>
</feature>
<feature type="transmembrane region" description="Helical" evidence="1">
    <location>
        <begin position="20"/>
        <end position="39"/>
    </location>
</feature>
<protein>
    <submittedName>
        <fullName evidence="2">Uncharacterized protein</fullName>
    </submittedName>
</protein>
<dbReference type="AlphaFoldDB" id="A0A9D1V859"/>
<name>A0A9D1V859_9FIRM</name>
<keyword evidence="1" id="KW-0812">Transmembrane</keyword>
<proteinExistence type="predicted"/>
<gene>
    <name evidence="2" type="ORF">H9741_05695</name>
</gene>
<dbReference type="InterPro" id="IPR014509">
    <property type="entry name" value="YjdF-like"/>
</dbReference>
<evidence type="ECO:0000256" key="1">
    <source>
        <dbReference type="SAM" id="Phobius"/>
    </source>
</evidence>
<feature type="transmembrane region" description="Helical" evidence="1">
    <location>
        <begin position="220"/>
        <end position="238"/>
    </location>
</feature>
<evidence type="ECO:0000313" key="3">
    <source>
        <dbReference type="Proteomes" id="UP000824204"/>
    </source>
</evidence>
<feature type="transmembrane region" description="Helical" evidence="1">
    <location>
        <begin position="45"/>
        <end position="66"/>
    </location>
</feature>
<dbReference type="Proteomes" id="UP000824204">
    <property type="component" value="Unassembled WGS sequence"/>
</dbReference>
<keyword evidence="1" id="KW-1133">Transmembrane helix</keyword>
<reference evidence="2" key="2">
    <citation type="submission" date="2021-04" db="EMBL/GenBank/DDBJ databases">
        <authorList>
            <person name="Gilroy R."/>
        </authorList>
    </citation>
    <scope>NUCLEOTIDE SEQUENCE</scope>
    <source>
        <strain evidence="2">811</strain>
    </source>
</reference>
<comment type="caution">
    <text evidence="2">The sequence shown here is derived from an EMBL/GenBank/DDBJ whole genome shotgun (WGS) entry which is preliminary data.</text>
</comment>
<feature type="transmembrane region" description="Helical" evidence="1">
    <location>
        <begin position="132"/>
        <end position="151"/>
    </location>
</feature>
<feature type="transmembrane region" description="Helical" evidence="1">
    <location>
        <begin position="103"/>
        <end position="120"/>
    </location>
</feature>